<keyword evidence="1" id="KW-0472">Membrane</keyword>
<gene>
    <name evidence="2" type="ORF">LCGC14_1018980</name>
</gene>
<comment type="caution">
    <text evidence="2">The sequence shown here is derived from an EMBL/GenBank/DDBJ whole genome shotgun (WGS) entry which is preliminary data.</text>
</comment>
<name>A0A0F9R3Z3_9ZZZZ</name>
<keyword evidence="1" id="KW-0812">Transmembrane</keyword>
<accession>A0A0F9R3Z3</accession>
<protein>
    <submittedName>
        <fullName evidence="2">Uncharacterized protein</fullName>
    </submittedName>
</protein>
<keyword evidence="1" id="KW-1133">Transmembrane helix</keyword>
<feature type="transmembrane region" description="Helical" evidence="1">
    <location>
        <begin position="160"/>
        <end position="178"/>
    </location>
</feature>
<feature type="non-terminal residue" evidence="2">
    <location>
        <position position="1"/>
    </location>
</feature>
<dbReference type="EMBL" id="LAZR01004057">
    <property type="protein sequence ID" value="KKN12193.1"/>
    <property type="molecule type" value="Genomic_DNA"/>
</dbReference>
<organism evidence="2">
    <name type="scientific">marine sediment metagenome</name>
    <dbReference type="NCBI Taxonomy" id="412755"/>
    <lineage>
        <taxon>unclassified sequences</taxon>
        <taxon>metagenomes</taxon>
        <taxon>ecological metagenomes</taxon>
    </lineage>
</organism>
<evidence type="ECO:0000256" key="1">
    <source>
        <dbReference type="SAM" id="Phobius"/>
    </source>
</evidence>
<evidence type="ECO:0000313" key="2">
    <source>
        <dbReference type="EMBL" id="KKN12193.1"/>
    </source>
</evidence>
<dbReference type="AlphaFoldDB" id="A0A0F9R3Z3"/>
<reference evidence="2" key="1">
    <citation type="journal article" date="2015" name="Nature">
        <title>Complex archaea that bridge the gap between prokaryotes and eukaryotes.</title>
        <authorList>
            <person name="Spang A."/>
            <person name="Saw J.H."/>
            <person name="Jorgensen S.L."/>
            <person name="Zaremba-Niedzwiedzka K."/>
            <person name="Martijn J."/>
            <person name="Lind A.E."/>
            <person name="van Eijk R."/>
            <person name="Schleper C."/>
            <person name="Guy L."/>
            <person name="Ettema T.J."/>
        </authorList>
    </citation>
    <scope>NUCLEOTIDE SEQUENCE</scope>
</reference>
<sequence>TRNKVQNTTTEWQFRPGVGQNNNGGITNGYGWIFDSPLNGQYDAGTWTFYVRLHRTKATATGVVRAYVKRYDGASTYTDLFTATSASITPGTSAATYSFTASPGAVDMQGQYLYVHYTWQTSSGGGTGGNATYEYFDVEGTGLAAADKARIIPASSSISTLGYFLLSIAVAFFVWMMVKKRVLYIKRAVV</sequence>
<proteinExistence type="predicted"/>